<gene>
    <name evidence="1" type="ORF">FGO68_gene15477</name>
</gene>
<name>A0A8J8NL78_HALGN</name>
<protein>
    <submittedName>
        <fullName evidence="1">Uncharacterized protein</fullName>
    </submittedName>
</protein>
<keyword evidence="2" id="KW-1185">Reference proteome</keyword>
<dbReference type="Proteomes" id="UP000785679">
    <property type="component" value="Unassembled WGS sequence"/>
</dbReference>
<dbReference type="EMBL" id="RRYP01011736">
    <property type="protein sequence ID" value="TNV77542.1"/>
    <property type="molecule type" value="Genomic_DNA"/>
</dbReference>
<reference evidence="1" key="1">
    <citation type="submission" date="2019-06" db="EMBL/GenBank/DDBJ databases">
        <authorList>
            <person name="Zheng W."/>
        </authorList>
    </citation>
    <scope>NUCLEOTIDE SEQUENCE</scope>
    <source>
        <strain evidence="1">QDHG01</strain>
    </source>
</reference>
<dbReference type="AlphaFoldDB" id="A0A8J8NL78"/>
<comment type="caution">
    <text evidence="1">The sequence shown here is derived from an EMBL/GenBank/DDBJ whole genome shotgun (WGS) entry which is preliminary data.</text>
</comment>
<evidence type="ECO:0000313" key="1">
    <source>
        <dbReference type="EMBL" id="TNV77542.1"/>
    </source>
</evidence>
<sequence>MLNRTPIKQLNNIEPIDLKTLSDNSSPPVIHIYDKESLRGSQTLVLEPKEMLRIESDYSQGQIDDVKTPHLFESEGRQTQQHAMPFEFFMEHRRSIEDSSPTKEKHLFPKYEPHQMRKYDNTSSKFASDLKKKPTAAPNYHKQTENLPPSHHVMSSQSFVVITTGLEDYDSDRHAPSRCSDHFFEDTVNLQPRNLFPHKSPPKIISSDHNIHLLKTHSQSKVPQRKKFSRKVLMWADEAQASPTKDGLRVSRKKQLEDAFSVEDQQMREFLDILHKAHFDPEIKNMLPQLGGEEDHSRVEKGLRELYGRSVFGSGKKPKKGFMDRMQVDLYSRRLRDVFFKRWQQSKDFCSMKKYDP</sequence>
<evidence type="ECO:0000313" key="2">
    <source>
        <dbReference type="Proteomes" id="UP000785679"/>
    </source>
</evidence>
<organism evidence="1 2">
    <name type="scientific">Halteria grandinella</name>
    <dbReference type="NCBI Taxonomy" id="5974"/>
    <lineage>
        <taxon>Eukaryota</taxon>
        <taxon>Sar</taxon>
        <taxon>Alveolata</taxon>
        <taxon>Ciliophora</taxon>
        <taxon>Intramacronucleata</taxon>
        <taxon>Spirotrichea</taxon>
        <taxon>Stichotrichia</taxon>
        <taxon>Sporadotrichida</taxon>
        <taxon>Halteriidae</taxon>
        <taxon>Halteria</taxon>
    </lineage>
</organism>
<accession>A0A8J8NL78</accession>
<proteinExistence type="predicted"/>